<dbReference type="PROSITE" id="PS50076">
    <property type="entry name" value="DNAJ_2"/>
    <property type="match status" value="1"/>
</dbReference>
<dbReference type="Gene3D" id="1.10.287.110">
    <property type="entry name" value="DnaJ domain"/>
    <property type="match status" value="1"/>
</dbReference>
<keyword evidence="3" id="KW-0472">Membrane</keyword>
<keyword evidence="3" id="KW-1133">Transmembrane helix</keyword>
<dbReference type="GO" id="GO:0036503">
    <property type="term" value="P:ERAD pathway"/>
    <property type="evidence" value="ECO:0007669"/>
    <property type="project" value="TreeGrafter"/>
</dbReference>
<feature type="region of interest" description="Disordered" evidence="2">
    <location>
        <begin position="62"/>
        <end position="85"/>
    </location>
</feature>
<name>A0AAW1SYJ9_9CHLO</name>
<evidence type="ECO:0000313" key="6">
    <source>
        <dbReference type="Proteomes" id="UP001485043"/>
    </source>
</evidence>
<feature type="region of interest" description="Disordered" evidence="2">
    <location>
        <begin position="149"/>
        <end position="174"/>
    </location>
</feature>
<dbReference type="GO" id="GO:0051787">
    <property type="term" value="F:misfolded protein binding"/>
    <property type="evidence" value="ECO:0007669"/>
    <property type="project" value="TreeGrafter"/>
</dbReference>
<feature type="transmembrane region" description="Helical" evidence="3">
    <location>
        <begin position="96"/>
        <end position="116"/>
    </location>
</feature>
<organism evidence="5 6">
    <name type="scientific">Apatococcus fuscideae</name>
    <dbReference type="NCBI Taxonomy" id="2026836"/>
    <lineage>
        <taxon>Eukaryota</taxon>
        <taxon>Viridiplantae</taxon>
        <taxon>Chlorophyta</taxon>
        <taxon>core chlorophytes</taxon>
        <taxon>Trebouxiophyceae</taxon>
        <taxon>Chlorellales</taxon>
        <taxon>Chlorellaceae</taxon>
        <taxon>Apatococcus</taxon>
    </lineage>
</organism>
<dbReference type="InterPro" id="IPR051948">
    <property type="entry name" value="Hsp70_co-chaperone_J-domain"/>
</dbReference>
<dbReference type="EMBL" id="JALJOV010000732">
    <property type="protein sequence ID" value="KAK9861594.1"/>
    <property type="molecule type" value="Genomic_DNA"/>
</dbReference>
<feature type="domain" description="J" evidence="4">
    <location>
        <begin position="5"/>
        <end position="70"/>
    </location>
</feature>
<proteinExistence type="predicted"/>
<protein>
    <recommendedName>
        <fullName evidence="4">J domain-containing protein</fullName>
    </recommendedName>
</protein>
<gene>
    <name evidence="5" type="ORF">WJX84_004762</name>
</gene>
<evidence type="ECO:0000256" key="3">
    <source>
        <dbReference type="SAM" id="Phobius"/>
    </source>
</evidence>
<dbReference type="CDD" id="cd06257">
    <property type="entry name" value="DnaJ"/>
    <property type="match status" value="1"/>
</dbReference>
<dbReference type="SUPFAM" id="SSF46565">
    <property type="entry name" value="Chaperone J-domain"/>
    <property type="match status" value="1"/>
</dbReference>
<dbReference type="Pfam" id="PF00226">
    <property type="entry name" value="DnaJ"/>
    <property type="match status" value="1"/>
</dbReference>
<dbReference type="SMART" id="SM00271">
    <property type="entry name" value="DnaJ"/>
    <property type="match status" value="1"/>
</dbReference>
<dbReference type="PANTHER" id="PTHR44360">
    <property type="entry name" value="DNAJ HOMOLOG SUBFAMILY B MEMBER 9"/>
    <property type="match status" value="1"/>
</dbReference>
<dbReference type="GO" id="GO:0051087">
    <property type="term" value="F:protein-folding chaperone binding"/>
    <property type="evidence" value="ECO:0007669"/>
    <property type="project" value="TreeGrafter"/>
</dbReference>
<reference evidence="5 6" key="1">
    <citation type="journal article" date="2024" name="Nat. Commun.">
        <title>Phylogenomics reveals the evolutionary origins of lichenization in chlorophyte algae.</title>
        <authorList>
            <person name="Puginier C."/>
            <person name="Libourel C."/>
            <person name="Otte J."/>
            <person name="Skaloud P."/>
            <person name="Haon M."/>
            <person name="Grisel S."/>
            <person name="Petersen M."/>
            <person name="Berrin J.G."/>
            <person name="Delaux P.M."/>
            <person name="Dal Grande F."/>
            <person name="Keller J."/>
        </authorList>
    </citation>
    <scope>NUCLEOTIDE SEQUENCE [LARGE SCALE GENOMIC DNA]</scope>
    <source>
        <strain evidence="5 6">SAG 2523</strain>
    </source>
</reference>
<dbReference type="InterPro" id="IPR001623">
    <property type="entry name" value="DnaJ_domain"/>
</dbReference>
<evidence type="ECO:0000313" key="5">
    <source>
        <dbReference type="EMBL" id="KAK9861594.1"/>
    </source>
</evidence>
<evidence type="ECO:0000256" key="1">
    <source>
        <dbReference type="ARBA" id="ARBA00023186"/>
    </source>
</evidence>
<keyword evidence="6" id="KW-1185">Reference proteome</keyword>
<accession>A0AAW1SYJ9</accession>
<dbReference type="PRINTS" id="PR00625">
    <property type="entry name" value="JDOMAIN"/>
</dbReference>
<evidence type="ECO:0000256" key="2">
    <source>
        <dbReference type="SAM" id="MobiDB-lite"/>
    </source>
</evidence>
<dbReference type="Proteomes" id="UP001485043">
    <property type="component" value="Unassembled WGS sequence"/>
</dbReference>
<dbReference type="InterPro" id="IPR036869">
    <property type="entry name" value="J_dom_sf"/>
</dbReference>
<dbReference type="PANTHER" id="PTHR44360:SF1">
    <property type="entry name" value="DNAJ HOMOLOG SUBFAMILY B MEMBER 9"/>
    <property type="match status" value="1"/>
</dbReference>
<dbReference type="AlphaFoldDB" id="A0AAW1SYJ9"/>
<evidence type="ECO:0000259" key="4">
    <source>
        <dbReference type="PROSITE" id="PS50076"/>
    </source>
</evidence>
<keyword evidence="3" id="KW-0812">Transmembrane</keyword>
<sequence length="174" mass="19634">MATPEPHEVLGIPKTSDRQEVKRAFRKLALHYHPDKNPSPAARQRYQDIQIAARRLLGRADARDAGRKTPHAGWQSAGSASREHTAWSRITRSRSFPAFFCAASLAGGCLIFMAALHVHTDMYTYNIAEEVEQRRQSPTEMQQRIGLLLMERRQQQQQHQTNRPSPKGSPGDPG</sequence>
<comment type="caution">
    <text evidence="5">The sequence shown here is derived from an EMBL/GenBank/DDBJ whole genome shotgun (WGS) entry which is preliminary data.</text>
</comment>
<dbReference type="GO" id="GO:0005783">
    <property type="term" value="C:endoplasmic reticulum"/>
    <property type="evidence" value="ECO:0007669"/>
    <property type="project" value="TreeGrafter"/>
</dbReference>
<keyword evidence="1" id="KW-0143">Chaperone</keyword>